<reference evidence="1 2" key="1">
    <citation type="submission" date="2019-03" db="EMBL/GenBank/DDBJ databases">
        <title>Paracraurococcus aquatilis NE82 genome sequence.</title>
        <authorList>
            <person name="Zhao Y."/>
            <person name="Du Z."/>
        </authorList>
    </citation>
    <scope>NUCLEOTIDE SEQUENCE [LARGE SCALE GENOMIC DNA]</scope>
    <source>
        <strain evidence="1 2">NE82</strain>
    </source>
</reference>
<comment type="caution">
    <text evidence="1">The sequence shown here is derived from an EMBL/GenBank/DDBJ whole genome shotgun (WGS) entry which is preliminary data.</text>
</comment>
<dbReference type="AlphaFoldDB" id="A0A4R4DKU3"/>
<dbReference type="RefSeq" id="WP_132289768.1">
    <property type="nucleotide sequence ID" value="NZ_SKBM01000011.1"/>
</dbReference>
<evidence type="ECO:0000313" key="2">
    <source>
        <dbReference type="Proteomes" id="UP000295023"/>
    </source>
</evidence>
<dbReference type="SUPFAM" id="SSF160272">
    <property type="entry name" value="Shew3726-like"/>
    <property type="match status" value="1"/>
</dbReference>
<dbReference type="OrthoDB" id="7273707at2"/>
<organism evidence="1 2">
    <name type="scientific">Roseicella aquatilis</name>
    <dbReference type="NCBI Taxonomy" id="2527868"/>
    <lineage>
        <taxon>Bacteria</taxon>
        <taxon>Pseudomonadati</taxon>
        <taxon>Pseudomonadota</taxon>
        <taxon>Alphaproteobacteria</taxon>
        <taxon>Acetobacterales</taxon>
        <taxon>Roseomonadaceae</taxon>
        <taxon>Roseicella</taxon>
    </lineage>
</organism>
<dbReference type="Pfam" id="PF07369">
    <property type="entry name" value="DUF1488"/>
    <property type="match status" value="1"/>
</dbReference>
<dbReference type="InterPro" id="IPR036692">
    <property type="entry name" value="Shew3726-like_sf"/>
</dbReference>
<dbReference type="Proteomes" id="UP000295023">
    <property type="component" value="Unassembled WGS sequence"/>
</dbReference>
<evidence type="ECO:0000313" key="1">
    <source>
        <dbReference type="EMBL" id="TCZ61102.1"/>
    </source>
</evidence>
<dbReference type="Gene3D" id="3.30.160.140">
    <property type="entry name" value="Shew3726-like"/>
    <property type="match status" value="1"/>
</dbReference>
<dbReference type="EMBL" id="SKBM01000011">
    <property type="protein sequence ID" value="TCZ61102.1"/>
    <property type="molecule type" value="Genomic_DNA"/>
</dbReference>
<name>A0A4R4DKU3_9PROT</name>
<accession>A0A4R4DKU3</accession>
<proteinExistence type="predicted"/>
<keyword evidence="2" id="KW-1185">Reference proteome</keyword>
<dbReference type="InterPro" id="IPR009962">
    <property type="entry name" value="DUF1488"/>
</dbReference>
<gene>
    <name evidence="1" type="ORF">EXY23_13310</name>
</gene>
<protein>
    <submittedName>
        <fullName evidence="1">DUF1488 domain-containing protein</fullName>
    </submittedName>
</protein>
<sequence>MTELSTKPIAVRPRCDGRHLRFEMVDDGRRVACAISVMALEDLSGTRCYRPADQLKSFALAREQIEAIALNKINMKAQDASGLLTIWSNDVDDLLSNAG</sequence>